<sequence>MQERYKEALLSPQFKDQDYDLSTQECRKFSSIWAAEFNTPETKYRSTIGANRIDISKDANLLHFRNRTAKFEDEQNQLYIEIQNLYDKRQFDIPNLVETKILYKTETVPNRFIIKRKQNEPKQKSQFNDQVLIEKMHQANKQSLKNLFSHKF</sequence>
<organism evidence="1 2">
    <name type="scientific">Paramecium tetraurelia</name>
    <dbReference type="NCBI Taxonomy" id="5888"/>
    <lineage>
        <taxon>Eukaryota</taxon>
        <taxon>Sar</taxon>
        <taxon>Alveolata</taxon>
        <taxon>Ciliophora</taxon>
        <taxon>Intramacronucleata</taxon>
        <taxon>Oligohymenophorea</taxon>
        <taxon>Peniculida</taxon>
        <taxon>Parameciidae</taxon>
        <taxon>Paramecium</taxon>
    </lineage>
</organism>
<dbReference type="AlphaFoldDB" id="A0D6V0"/>
<proteinExistence type="predicted"/>
<dbReference type="RefSeq" id="XP_001446164.1">
    <property type="nucleotide sequence ID" value="XM_001446127.1"/>
</dbReference>
<keyword evidence="2" id="KW-1185">Reference proteome</keyword>
<name>A0D6V0_PARTE</name>
<dbReference type="OMA" id="ARFMYIF"/>
<protein>
    <submittedName>
        <fullName evidence="1">Uncharacterized protein</fullName>
    </submittedName>
</protein>
<dbReference type="InParanoid" id="A0D6V0"/>
<accession>A0D6V0</accession>
<evidence type="ECO:0000313" key="1">
    <source>
        <dbReference type="EMBL" id="CAK78767.1"/>
    </source>
</evidence>
<dbReference type="Proteomes" id="UP000000600">
    <property type="component" value="Unassembled WGS sequence"/>
</dbReference>
<dbReference type="KEGG" id="ptm:GSPATT00001808001"/>
<evidence type="ECO:0000313" key="2">
    <source>
        <dbReference type="Proteomes" id="UP000000600"/>
    </source>
</evidence>
<dbReference type="EMBL" id="CT868318">
    <property type="protein sequence ID" value="CAK78767.1"/>
    <property type="molecule type" value="Genomic_DNA"/>
</dbReference>
<gene>
    <name evidence="1" type="ORF">GSPATT00001808001</name>
</gene>
<reference evidence="1 2" key="1">
    <citation type="journal article" date="2006" name="Nature">
        <title>Global trends of whole-genome duplications revealed by the ciliate Paramecium tetraurelia.</title>
        <authorList>
            <consortium name="Genoscope"/>
            <person name="Aury J.-M."/>
            <person name="Jaillon O."/>
            <person name="Duret L."/>
            <person name="Noel B."/>
            <person name="Jubin C."/>
            <person name="Porcel B.M."/>
            <person name="Segurens B."/>
            <person name="Daubin V."/>
            <person name="Anthouard V."/>
            <person name="Aiach N."/>
            <person name="Arnaiz O."/>
            <person name="Billaut A."/>
            <person name="Beisson J."/>
            <person name="Blanc I."/>
            <person name="Bouhouche K."/>
            <person name="Camara F."/>
            <person name="Duharcourt S."/>
            <person name="Guigo R."/>
            <person name="Gogendeau D."/>
            <person name="Katinka M."/>
            <person name="Keller A.-M."/>
            <person name="Kissmehl R."/>
            <person name="Klotz C."/>
            <person name="Koll F."/>
            <person name="Le Moue A."/>
            <person name="Lepere C."/>
            <person name="Malinsky S."/>
            <person name="Nowacki M."/>
            <person name="Nowak J.K."/>
            <person name="Plattner H."/>
            <person name="Poulain J."/>
            <person name="Ruiz F."/>
            <person name="Serrano V."/>
            <person name="Zagulski M."/>
            <person name="Dessen P."/>
            <person name="Betermier M."/>
            <person name="Weissenbach J."/>
            <person name="Scarpelli C."/>
            <person name="Schachter V."/>
            <person name="Sperling L."/>
            <person name="Meyer E."/>
            <person name="Cohen J."/>
            <person name="Wincker P."/>
        </authorList>
    </citation>
    <scope>NUCLEOTIDE SEQUENCE [LARGE SCALE GENOMIC DNA]</scope>
    <source>
        <strain evidence="1 2">Stock d4-2</strain>
    </source>
</reference>
<dbReference type="OrthoDB" id="295467at2759"/>
<dbReference type="HOGENOM" id="CLU_1725857_0_0_1"/>
<dbReference type="GeneID" id="5031949"/>